<evidence type="ECO:0000256" key="1">
    <source>
        <dbReference type="PROSITE-ProRule" id="PRU00169"/>
    </source>
</evidence>
<dbReference type="EMBL" id="APKE01000025">
    <property type="protein sequence ID" value="KAF0675518.1"/>
    <property type="molecule type" value="Genomic_DNA"/>
</dbReference>
<keyword evidence="4" id="KW-1185">Reference proteome</keyword>
<evidence type="ECO:0000313" key="4">
    <source>
        <dbReference type="Proteomes" id="UP000698242"/>
    </source>
</evidence>
<dbReference type="AlphaFoldDB" id="A0A921NXV7"/>
<dbReference type="InterPro" id="IPR001789">
    <property type="entry name" value="Sig_transdc_resp-reg_receiver"/>
</dbReference>
<protein>
    <submittedName>
        <fullName evidence="3">Response regulator receive protein</fullName>
    </submittedName>
</protein>
<dbReference type="OrthoDB" id="7874292at2"/>
<gene>
    <name evidence="3" type="primary">osp</name>
    <name evidence="3" type="ORF">PMES_02149</name>
</gene>
<proteinExistence type="predicted"/>
<name>A0A921NXV7_9RHOB</name>
<dbReference type="PROSITE" id="PS50110">
    <property type="entry name" value="RESPONSE_REGULATORY"/>
    <property type="match status" value="1"/>
</dbReference>
<evidence type="ECO:0000259" key="2">
    <source>
        <dbReference type="PROSITE" id="PS50110"/>
    </source>
</evidence>
<evidence type="ECO:0000313" key="3">
    <source>
        <dbReference type="EMBL" id="KAF0675518.1"/>
    </source>
</evidence>
<organism evidence="3 4">
    <name type="scientific">Profundibacterium mesophilum KAUST100406-0324</name>
    <dbReference type="NCBI Taxonomy" id="1037889"/>
    <lineage>
        <taxon>Bacteria</taxon>
        <taxon>Pseudomonadati</taxon>
        <taxon>Pseudomonadota</taxon>
        <taxon>Alphaproteobacteria</taxon>
        <taxon>Rhodobacterales</taxon>
        <taxon>Roseobacteraceae</taxon>
        <taxon>Profundibacterium</taxon>
    </lineage>
</organism>
<reference evidence="3" key="1">
    <citation type="submission" date="2013-03" db="EMBL/GenBank/DDBJ databases">
        <title>Genome Sequence of the Profundibacterium mesophilum strain KAUST100406-0324T from Red Sea, a novel genus in the family Rhodobacteraceae.</title>
        <authorList>
            <person name="Essack M."/>
            <person name="Alam I."/>
            <person name="Lafi F."/>
            <person name="Alawi W."/>
            <person name="Kamanu F."/>
            <person name="Al-Suwailem A."/>
            <person name="Lee O.O."/>
            <person name="Xu Y."/>
            <person name="Bajic V."/>
            <person name="Qian P.-Y."/>
            <person name="Archer J."/>
        </authorList>
    </citation>
    <scope>NUCLEOTIDE SEQUENCE</scope>
    <source>
        <strain evidence="3">KAUST100406-0324</strain>
    </source>
</reference>
<sequence>MLVLLVESDANLSWLWSRQLERAGCRVLCAQDADGATACLREAEIGVVILSLALGEGDALAVADFAAYRRPEAKIIPITSRRFFSDGSVFGMIPNVAMSVNAHTAPEDLAAIVTHYGAAD</sequence>
<feature type="domain" description="Response regulatory" evidence="2">
    <location>
        <begin position="2"/>
        <end position="120"/>
    </location>
</feature>
<dbReference type="RefSeq" id="WP_159965665.1">
    <property type="nucleotide sequence ID" value="NZ_APKE01000025.1"/>
</dbReference>
<dbReference type="GO" id="GO:0000160">
    <property type="term" value="P:phosphorelay signal transduction system"/>
    <property type="evidence" value="ECO:0007669"/>
    <property type="project" value="InterPro"/>
</dbReference>
<comment type="caution">
    <text evidence="1">Lacks conserved residue(s) required for the propagation of feature annotation.</text>
</comment>
<dbReference type="Proteomes" id="UP000698242">
    <property type="component" value="Unassembled WGS sequence"/>
</dbReference>
<comment type="caution">
    <text evidence="3">The sequence shown here is derived from an EMBL/GenBank/DDBJ whole genome shotgun (WGS) entry which is preliminary data.</text>
</comment>
<accession>A0A921NXV7</accession>
<dbReference type="InterPro" id="IPR011006">
    <property type="entry name" value="CheY-like_superfamily"/>
</dbReference>
<dbReference type="Gene3D" id="3.40.50.2300">
    <property type="match status" value="1"/>
</dbReference>
<dbReference type="SUPFAM" id="SSF52172">
    <property type="entry name" value="CheY-like"/>
    <property type="match status" value="1"/>
</dbReference>
<dbReference type="CDD" id="cd00156">
    <property type="entry name" value="REC"/>
    <property type="match status" value="1"/>
</dbReference>